<dbReference type="OrthoDB" id="411017at2759"/>
<evidence type="ECO:0000256" key="1">
    <source>
        <dbReference type="SAM" id="MobiDB-lite"/>
    </source>
</evidence>
<feature type="compositionally biased region" description="Polar residues" evidence="1">
    <location>
        <begin position="125"/>
        <end position="136"/>
    </location>
</feature>
<dbReference type="GeneID" id="93650310"/>
<reference evidence="2 3" key="1">
    <citation type="submission" date="2020-12" db="EMBL/GenBank/DDBJ databases">
        <title>Effect of drift, selection, and recombination on the evolution of hybrid genomes in Candida yeast pathogens.</title>
        <authorList>
            <person name="Mixao V."/>
            <person name="Ksiezopolska E."/>
            <person name="Saus E."/>
            <person name="Boekhout T."/>
            <person name="Gacser A."/>
            <person name="Gabaldon T."/>
        </authorList>
    </citation>
    <scope>NUCLEOTIDE SEQUENCE [LARGE SCALE GENOMIC DNA]</scope>
    <source>
        <strain evidence="2 3">BP57</strain>
    </source>
</reference>
<dbReference type="AlphaFoldDB" id="A0A8H7ZGZ1"/>
<dbReference type="GO" id="GO:0016559">
    <property type="term" value="P:peroxisome fission"/>
    <property type="evidence" value="ECO:0007669"/>
    <property type="project" value="TreeGrafter"/>
</dbReference>
<keyword evidence="3" id="KW-1185">Reference proteome</keyword>
<protein>
    <submittedName>
        <fullName evidence="2">PEX25</fullName>
    </submittedName>
</protein>
<evidence type="ECO:0000313" key="3">
    <source>
        <dbReference type="Proteomes" id="UP000669133"/>
    </source>
</evidence>
<feature type="compositionally biased region" description="Low complexity" evidence="1">
    <location>
        <begin position="74"/>
        <end position="108"/>
    </location>
</feature>
<feature type="region of interest" description="Disordered" evidence="1">
    <location>
        <begin position="66"/>
        <end position="138"/>
    </location>
</feature>
<dbReference type="GO" id="GO:0005778">
    <property type="term" value="C:peroxisomal membrane"/>
    <property type="evidence" value="ECO:0007669"/>
    <property type="project" value="TreeGrafter"/>
</dbReference>
<dbReference type="EMBL" id="JAEOAQ010000002">
    <property type="protein sequence ID" value="KAG5419801.1"/>
    <property type="molecule type" value="Genomic_DNA"/>
</dbReference>
<dbReference type="PANTHER" id="PTHR12652:SF50">
    <property type="entry name" value="PEROXIN 11"/>
    <property type="match status" value="1"/>
</dbReference>
<sequence length="550" mass="63684">MNDIYSSISPLYNQVPIENSQYYKQQSSIHEPRSSVNHLLHQQQQQGSNFEQDLHHTQPQNRVRINSQQEDSPQLQQHTPQQGQVQAHQIHQVHSQQSQQQEPSSQSSLNTHHRQQENNTHKQFRQSPLYPSSKLYSQPPLPQVFNSEWVESAQNSPENISKILEDQIKMSTTTAMATGSNIKYETPSKSKNDFAYIPAHDIQKMEKAESISQASSTASTIPPKPPVISNWKIFWSMLNNIVGKDKMAKVAQYSLRLLVFHATQAQDYLSDEKVNIAAIKLRYDDSTKQLELMKNFVKHPSDFIRIIAIIVCSLFKTRFAGMINGLSMYRQFLRFGKTPFRIRDLLVKFKTNINFKNKMLQINEQELFNRSTLDQIFGLYYGVNDESILLYKLNFLTSSTYKTFVTRHESYGWYCQSWLALYNTYESLTNLTQQEMDLKIAIQVRNKAKILSKQLLGGADILNLTSSTYNSSSNTEDELKLQDIMFKKTNCWIEIYKLLADLGFNTYTVFSIALPFKTWQIWMGIVASGLSTIKLYRETKDKMIKEQENS</sequence>
<name>A0A8H7ZGZ1_9ASCO</name>
<organism evidence="2 3">
    <name type="scientific">Candida metapsilosis</name>
    <dbReference type="NCBI Taxonomy" id="273372"/>
    <lineage>
        <taxon>Eukaryota</taxon>
        <taxon>Fungi</taxon>
        <taxon>Dikarya</taxon>
        <taxon>Ascomycota</taxon>
        <taxon>Saccharomycotina</taxon>
        <taxon>Pichiomycetes</taxon>
        <taxon>Debaryomycetaceae</taxon>
        <taxon>Candida/Lodderomyces clade</taxon>
        <taxon>Candida</taxon>
    </lineage>
</organism>
<comment type="caution">
    <text evidence="2">The sequence shown here is derived from an EMBL/GenBank/DDBJ whole genome shotgun (WGS) entry which is preliminary data.</text>
</comment>
<evidence type="ECO:0000313" key="2">
    <source>
        <dbReference type="EMBL" id="KAG5419801.1"/>
    </source>
</evidence>
<accession>A0A8H7ZGZ1</accession>
<gene>
    <name evidence="2" type="ORF">I9W82_001681</name>
</gene>
<proteinExistence type="predicted"/>
<dbReference type="RefSeq" id="XP_067548917.1">
    <property type="nucleotide sequence ID" value="XM_067690453.1"/>
</dbReference>
<dbReference type="PANTHER" id="PTHR12652">
    <property type="entry name" value="PEROXISOMAL BIOGENESIS FACTOR 11"/>
    <property type="match status" value="1"/>
</dbReference>
<dbReference type="Proteomes" id="UP000669133">
    <property type="component" value="Unassembled WGS sequence"/>
</dbReference>